<gene>
    <name evidence="2" type="ORF">PLEPLA_LOCUS17238</name>
</gene>
<comment type="caution">
    <text evidence="2">The sequence shown here is derived from an EMBL/GenBank/DDBJ whole genome shotgun (WGS) entry which is preliminary data.</text>
</comment>
<evidence type="ECO:0000256" key="1">
    <source>
        <dbReference type="SAM" id="MobiDB-lite"/>
    </source>
</evidence>
<dbReference type="AlphaFoldDB" id="A0A9N7UEW2"/>
<dbReference type="EMBL" id="CADEAL010001114">
    <property type="protein sequence ID" value="CAB1429262.1"/>
    <property type="molecule type" value="Genomic_DNA"/>
</dbReference>
<keyword evidence="3" id="KW-1185">Reference proteome</keyword>
<accession>A0A9N7UEW2</accession>
<name>A0A9N7UEW2_PLEPL</name>
<evidence type="ECO:0000313" key="3">
    <source>
        <dbReference type="Proteomes" id="UP001153269"/>
    </source>
</evidence>
<evidence type="ECO:0000313" key="2">
    <source>
        <dbReference type="EMBL" id="CAB1429262.1"/>
    </source>
</evidence>
<proteinExistence type="predicted"/>
<protein>
    <submittedName>
        <fullName evidence="2">Uncharacterized protein</fullName>
    </submittedName>
</protein>
<reference evidence="2" key="1">
    <citation type="submission" date="2020-03" db="EMBL/GenBank/DDBJ databases">
        <authorList>
            <person name="Weist P."/>
        </authorList>
    </citation>
    <scope>NUCLEOTIDE SEQUENCE</scope>
</reference>
<dbReference type="Proteomes" id="UP001153269">
    <property type="component" value="Unassembled WGS sequence"/>
</dbReference>
<feature type="compositionally biased region" description="Basic residues" evidence="1">
    <location>
        <begin position="21"/>
        <end position="39"/>
    </location>
</feature>
<organism evidence="2 3">
    <name type="scientific">Pleuronectes platessa</name>
    <name type="common">European plaice</name>
    <dbReference type="NCBI Taxonomy" id="8262"/>
    <lineage>
        <taxon>Eukaryota</taxon>
        <taxon>Metazoa</taxon>
        <taxon>Chordata</taxon>
        <taxon>Craniata</taxon>
        <taxon>Vertebrata</taxon>
        <taxon>Euteleostomi</taxon>
        <taxon>Actinopterygii</taxon>
        <taxon>Neopterygii</taxon>
        <taxon>Teleostei</taxon>
        <taxon>Neoteleostei</taxon>
        <taxon>Acanthomorphata</taxon>
        <taxon>Carangaria</taxon>
        <taxon>Pleuronectiformes</taxon>
        <taxon>Pleuronectoidei</taxon>
        <taxon>Pleuronectidae</taxon>
        <taxon>Pleuronectes</taxon>
    </lineage>
</organism>
<feature type="region of interest" description="Disordered" evidence="1">
    <location>
        <begin position="1"/>
        <end position="66"/>
    </location>
</feature>
<feature type="compositionally biased region" description="Polar residues" evidence="1">
    <location>
        <begin position="1"/>
        <end position="19"/>
    </location>
</feature>
<sequence>MEGGNRAQSNVWPTVQDSPASRKKERRRRRRRKRRRLGIKWRERGTSNGASDPLSRPTPVLTPSTL</sequence>